<sequence>MATDMRGFENLRAQMPEYTNYTDTNNYTAASITFSPGGLKGLYDMTKSFVDSLLPPNFLTEDLISWDHSGSPSLNTGYADLVKQYAGLITFFVIIVLLCLLIPISGLIFACLRCCGLCGAKARVSKKKKDLCLKIILGIFLIVCCGVLLFGIASAFATTHGIKVGVNQLRDNGKKVYSDSVGYMDDIKDHVHLLLENNYKEFSESFTNTLDGSGREILENLPLWNDIMVITNISTFCDKLTDLQAELQSFQKQTTELKTEGQTLIDNMNSIKKDLTETLQNCGSDCAAANDLVNGLNIKIDVQNIPEIPDIFENVPIKNIKSAADTVNKLVQEVPDKINSQIQTIKDKANTEINTAGNTIKNNTKVMDDLVVTVKKQMLSVYSSFEDGNDYLEKYYPYFYYVGIVISCVLLLVLVFLFFGLVFGLFGNRPDKYKSYCCSKGTGSVFLITAVVLIFIITVVICIMALVMSVGGLAADRIICYSLRNPDKSTIINVIDKYIQENIKDTQEFSFNITNILNKCYQNQSIYQVLNLKSKFDIDETISQFDINATITEIVNKVGNKIDEITDFNFLDSTTKAELEKLTNVNINILLNDFKSLQDMFNQTIIDVDLDNLVKTLNTMADTLKNEKPELATTITEQAQEVENYNKKQLKPFIEKVNTILATTDKLQNDLKMDSMNFPEAIKTFINQVEKAQENFKDNKEKTTEIFKKAASQFGKLMVDQISGYTDRIASAVNDELGMCGPLNVAIHGALTAFCDKITLPWNGFWASLFVCLVTFVPIIIISIWLASIYKSYKADDQHLIRDPKHRGKKNKRDNFNDYYNIPPRNNENPLGKGHNDGNHNYYQASAPNDNRNSRYYDMAPKFNRQHEASTRF</sequence>
<keyword evidence="10" id="KW-1185">Reference proteome</keyword>
<dbReference type="EMBL" id="OU898276">
    <property type="protein sequence ID" value="CAG9827139.1"/>
    <property type="molecule type" value="Genomic_DNA"/>
</dbReference>
<dbReference type="Pfam" id="PF05478">
    <property type="entry name" value="Prominin"/>
    <property type="match status" value="1"/>
</dbReference>
<dbReference type="OrthoDB" id="6774522at2759"/>
<proteinExistence type="inferred from homology"/>
<evidence type="ECO:0000256" key="7">
    <source>
        <dbReference type="SAM" id="MobiDB-lite"/>
    </source>
</evidence>
<evidence type="ECO:0000256" key="4">
    <source>
        <dbReference type="ARBA" id="ARBA00022989"/>
    </source>
</evidence>
<dbReference type="PANTHER" id="PTHR22730">
    <property type="entry name" value="PROMININ PROM PROTEIN"/>
    <property type="match status" value="1"/>
</dbReference>
<name>A0A9N9SLN8_DIABA</name>
<evidence type="ECO:0000313" key="9">
    <source>
        <dbReference type="EMBL" id="CAG9827139.1"/>
    </source>
</evidence>
<feature type="transmembrane region" description="Helical" evidence="8">
    <location>
        <begin position="85"/>
        <end position="110"/>
    </location>
</feature>
<evidence type="ECO:0000256" key="2">
    <source>
        <dbReference type="ARBA" id="ARBA00006058"/>
    </source>
</evidence>
<accession>A0A9N9SLN8</accession>
<keyword evidence="3 8" id="KW-0812">Transmembrane</keyword>
<keyword evidence="4 8" id="KW-1133">Transmembrane helix</keyword>
<feature type="transmembrane region" description="Helical" evidence="8">
    <location>
        <begin position="446"/>
        <end position="475"/>
    </location>
</feature>
<evidence type="ECO:0000256" key="6">
    <source>
        <dbReference type="ARBA" id="ARBA00023180"/>
    </source>
</evidence>
<evidence type="ECO:0008006" key="11">
    <source>
        <dbReference type="Google" id="ProtNLM"/>
    </source>
</evidence>
<evidence type="ECO:0000256" key="3">
    <source>
        <dbReference type="ARBA" id="ARBA00022692"/>
    </source>
</evidence>
<dbReference type="AlphaFoldDB" id="A0A9N9SLN8"/>
<gene>
    <name evidence="9" type="ORF">DIABBA_LOCUS1173</name>
</gene>
<reference evidence="9" key="1">
    <citation type="submission" date="2022-01" db="EMBL/GenBank/DDBJ databases">
        <authorList>
            <person name="King R."/>
        </authorList>
    </citation>
    <scope>NUCLEOTIDE SEQUENCE</scope>
</reference>
<evidence type="ECO:0000256" key="8">
    <source>
        <dbReference type="SAM" id="Phobius"/>
    </source>
</evidence>
<feature type="transmembrane region" description="Helical" evidence="8">
    <location>
        <begin position="131"/>
        <end position="157"/>
    </location>
</feature>
<comment type="subcellular location">
    <subcellularLocation>
        <location evidence="1">Membrane</location>
        <topology evidence="1">Multi-pass membrane protein</topology>
    </subcellularLocation>
</comment>
<keyword evidence="6" id="KW-0325">Glycoprotein</keyword>
<feature type="region of interest" description="Disordered" evidence="7">
    <location>
        <begin position="804"/>
        <end position="840"/>
    </location>
</feature>
<keyword evidence="5 8" id="KW-0472">Membrane</keyword>
<comment type="similarity">
    <text evidence="2">Belongs to the prominin family.</text>
</comment>
<dbReference type="Proteomes" id="UP001153709">
    <property type="component" value="Chromosome 1"/>
</dbReference>
<dbReference type="GO" id="GO:0016020">
    <property type="term" value="C:membrane"/>
    <property type="evidence" value="ECO:0007669"/>
    <property type="project" value="UniProtKB-SubCell"/>
</dbReference>
<feature type="transmembrane region" description="Helical" evidence="8">
    <location>
        <begin position="765"/>
        <end position="787"/>
    </location>
</feature>
<dbReference type="InterPro" id="IPR008795">
    <property type="entry name" value="Prominin"/>
</dbReference>
<evidence type="ECO:0000256" key="5">
    <source>
        <dbReference type="ARBA" id="ARBA00023136"/>
    </source>
</evidence>
<evidence type="ECO:0000313" key="10">
    <source>
        <dbReference type="Proteomes" id="UP001153709"/>
    </source>
</evidence>
<dbReference type="PANTHER" id="PTHR22730:SF1">
    <property type="entry name" value="PROMININ-LIKE PROTEIN"/>
    <property type="match status" value="1"/>
</dbReference>
<feature type="transmembrane region" description="Helical" evidence="8">
    <location>
        <begin position="398"/>
        <end position="426"/>
    </location>
</feature>
<organism evidence="9 10">
    <name type="scientific">Diabrotica balteata</name>
    <name type="common">Banded cucumber beetle</name>
    <dbReference type="NCBI Taxonomy" id="107213"/>
    <lineage>
        <taxon>Eukaryota</taxon>
        <taxon>Metazoa</taxon>
        <taxon>Ecdysozoa</taxon>
        <taxon>Arthropoda</taxon>
        <taxon>Hexapoda</taxon>
        <taxon>Insecta</taxon>
        <taxon>Pterygota</taxon>
        <taxon>Neoptera</taxon>
        <taxon>Endopterygota</taxon>
        <taxon>Coleoptera</taxon>
        <taxon>Polyphaga</taxon>
        <taxon>Cucujiformia</taxon>
        <taxon>Chrysomeloidea</taxon>
        <taxon>Chrysomelidae</taxon>
        <taxon>Galerucinae</taxon>
        <taxon>Diabroticina</taxon>
        <taxon>Diabroticites</taxon>
        <taxon>Diabrotica</taxon>
    </lineage>
</organism>
<evidence type="ECO:0000256" key="1">
    <source>
        <dbReference type="ARBA" id="ARBA00004141"/>
    </source>
</evidence>
<protein>
    <recommendedName>
        <fullName evidence="11">Prominin-like protein</fullName>
    </recommendedName>
</protein>